<dbReference type="RefSeq" id="WP_126445271.1">
    <property type="nucleotide sequence ID" value="NZ_CP034549.1"/>
</dbReference>
<sequence>MAKTGNTLVALVAGAAIGAVAGLLYAPESGEKTRKNLSKKAKKTQADIEASTRKTYNDLTTKATEFKGTVSERIDSALSTASYAADDAIVALENKLEQLRAKNAKLQQPSSVNGAVKTAAAKTKA</sequence>
<name>A0A3S9MVJ2_9FLAO</name>
<dbReference type="PANTHER" id="PTHR35792:SF1">
    <property type="entry name" value="SLL0268 PROTEIN"/>
    <property type="match status" value="1"/>
</dbReference>
<dbReference type="EMBL" id="CP034549">
    <property type="protein sequence ID" value="AZQ43147.1"/>
    <property type="molecule type" value="Genomic_DNA"/>
</dbReference>
<keyword evidence="1" id="KW-0472">Membrane</keyword>
<keyword evidence="3" id="KW-1185">Reference proteome</keyword>
<dbReference type="PANTHER" id="PTHR35792">
    <property type="entry name" value="GENERAL STRESS PROTEIN"/>
    <property type="match status" value="1"/>
</dbReference>
<evidence type="ECO:0000313" key="2">
    <source>
        <dbReference type="EMBL" id="AZQ43147.1"/>
    </source>
</evidence>
<organism evidence="2 3">
    <name type="scientific">Nonlabens ponticola</name>
    <dbReference type="NCBI Taxonomy" id="2496866"/>
    <lineage>
        <taxon>Bacteria</taxon>
        <taxon>Pseudomonadati</taxon>
        <taxon>Bacteroidota</taxon>
        <taxon>Flavobacteriia</taxon>
        <taxon>Flavobacteriales</taxon>
        <taxon>Flavobacteriaceae</taxon>
        <taxon>Nonlabens</taxon>
    </lineage>
</organism>
<dbReference type="OrthoDB" id="598035at2"/>
<dbReference type="Proteomes" id="UP000279600">
    <property type="component" value="Chromosome"/>
</dbReference>
<dbReference type="KEGG" id="noj:EJ995_02445"/>
<gene>
    <name evidence="2" type="ORF">EJ995_02445</name>
</gene>
<proteinExistence type="predicted"/>
<keyword evidence="1" id="KW-0812">Transmembrane</keyword>
<dbReference type="AlphaFoldDB" id="A0A3S9MVJ2"/>
<accession>A0A3S9MVJ2</accession>
<evidence type="ECO:0000313" key="3">
    <source>
        <dbReference type="Proteomes" id="UP000279600"/>
    </source>
</evidence>
<dbReference type="InterPro" id="IPR024623">
    <property type="entry name" value="YtxH"/>
</dbReference>
<dbReference type="Pfam" id="PF12732">
    <property type="entry name" value="YtxH"/>
    <property type="match status" value="1"/>
</dbReference>
<evidence type="ECO:0000256" key="1">
    <source>
        <dbReference type="SAM" id="Phobius"/>
    </source>
</evidence>
<protein>
    <submittedName>
        <fullName evidence="2">YtxH domain-containing protein</fullName>
    </submittedName>
</protein>
<reference evidence="2 3" key="1">
    <citation type="submission" date="2018-12" db="EMBL/GenBank/DDBJ databases">
        <title>Complete genome of Nonlabens sp. MJ115.</title>
        <authorList>
            <person name="Choi H.S."/>
            <person name="Jung J."/>
        </authorList>
    </citation>
    <scope>NUCLEOTIDE SEQUENCE [LARGE SCALE GENOMIC DNA]</scope>
    <source>
        <strain evidence="2 3">MJ115</strain>
    </source>
</reference>
<feature type="transmembrane region" description="Helical" evidence="1">
    <location>
        <begin position="6"/>
        <end position="26"/>
    </location>
</feature>
<dbReference type="InterPro" id="IPR052928">
    <property type="entry name" value="Desiccation-related_membrane"/>
</dbReference>
<keyword evidence="1" id="KW-1133">Transmembrane helix</keyword>